<gene>
    <name evidence="2" type="ORF">DFR38_108123</name>
</gene>
<dbReference type="PANTHER" id="PTHR22617">
    <property type="entry name" value="CHEMOTAXIS SENSOR HISTIDINE KINASE-RELATED"/>
    <property type="match status" value="1"/>
</dbReference>
<dbReference type="SMART" id="SM00260">
    <property type="entry name" value="CheW"/>
    <property type="match status" value="1"/>
</dbReference>
<dbReference type="InterPro" id="IPR002545">
    <property type="entry name" value="CheW-lke_dom"/>
</dbReference>
<dbReference type="RefSeq" id="WP_059286840.1">
    <property type="nucleotide sequence ID" value="NZ_LNQU01000115.1"/>
</dbReference>
<dbReference type="Pfam" id="PF01584">
    <property type="entry name" value="CheW"/>
    <property type="match status" value="1"/>
</dbReference>
<evidence type="ECO:0000259" key="1">
    <source>
        <dbReference type="PROSITE" id="PS50851"/>
    </source>
</evidence>
<accession>A0A318JJF0</accession>
<dbReference type="GO" id="GO:0007165">
    <property type="term" value="P:signal transduction"/>
    <property type="evidence" value="ECO:0007669"/>
    <property type="project" value="InterPro"/>
</dbReference>
<evidence type="ECO:0000313" key="2">
    <source>
        <dbReference type="EMBL" id="PXX48032.1"/>
    </source>
</evidence>
<organism evidence="2 3">
    <name type="scientific">Aquitalea magnusonii</name>
    <dbReference type="NCBI Taxonomy" id="332411"/>
    <lineage>
        <taxon>Bacteria</taxon>
        <taxon>Pseudomonadati</taxon>
        <taxon>Pseudomonadota</taxon>
        <taxon>Betaproteobacteria</taxon>
        <taxon>Neisseriales</taxon>
        <taxon>Chromobacteriaceae</taxon>
        <taxon>Aquitalea</taxon>
    </lineage>
</organism>
<protein>
    <submittedName>
        <fullName evidence="2">Purine-binding chemotaxis protein CheW</fullName>
    </submittedName>
</protein>
<feature type="domain" description="CheW-like" evidence="1">
    <location>
        <begin position="23"/>
        <end position="167"/>
    </location>
</feature>
<dbReference type="Proteomes" id="UP000248395">
    <property type="component" value="Unassembled WGS sequence"/>
</dbReference>
<sequence length="190" mass="20504">MGAQQHWRKAKQAAAALPPLPPLLQYLRLRAGPQRLGIPIEVVRELLEYQPLTTLPNMPPPLCGMLNLRGSAVPVVDLAQCLGLPAAVPQRRSCIIILHLADCLPSPEIGILVDEVYAVLELARSEIEAPPQLGGLLPEHCIAGLLREPQGFTVLLDARRLLSPDELARLALPPAAPVQAALLLQEDGHD</sequence>
<dbReference type="Gene3D" id="2.30.30.40">
    <property type="entry name" value="SH3 Domains"/>
    <property type="match status" value="1"/>
</dbReference>
<dbReference type="GO" id="GO:0005829">
    <property type="term" value="C:cytosol"/>
    <property type="evidence" value="ECO:0007669"/>
    <property type="project" value="TreeGrafter"/>
</dbReference>
<dbReference type="AlphaFoldDB" id="A0A318JJF0"/>
<dbReference type="InterPro" id="IPR036061">
    <property type="entry name" value="CheW-like_dom_sf"/>
</dbReference>
<dbReference type="PROSITE" id="PS50851">
    <property type="entry name" value="CHEW"/>
    <property type="match status" value="1"/>
</dbReference>
<dbReference type="InterPro" id="IPR039315">
    <property type="entry name" value="CheW"/>
</dbReference>
<name>A0A318JJF0_9NEIS</name>
<dbReference type="OrthoDB" id="8591540at2"/>
<evidence type="ECO:0000313" key="3">
    <source>
        <dbReference type="Proteomes" id="UP000248395"/>
    </source>
</evidence>
<proteinExistence type="predicted"/>
<reference evidence="2 3" key="1">
    <citation type="submission" date="2018-05" db="EMBL/GenBank/DDBJ databases">
        <title>Genomic Encyclopedia of Type Strains, Phase IV (KMG-IV): sequencing the most valuable type-strain genomes for metagenomic binning, comparative biology and taxonomic classification.</title>
        <authorList>
            <person name="Goeker M."/>
        </authorList>
    </citation>
    <scope>NUCLEOTIDE SEQUENCE [LARGE SCALE GENOMIC DNA]</scope>
    <source>
        <strain evidence="2 3">DSM 25134</strain>
    </source>
</reference>
<comment type="caution">
    <text evidence="2">The sequence shown here is derived from an EMBL/GenBank/DDBJ whole genome shotgun (WGS) entry which is preliminary data.</text>
</comment>
<dbReference type="Gene3D" id="2.40.50.180">
    <property type="entry name" value="CheA-289, Domain 4"/>
    <property type="match status" value="1"/>
</dbReference>
<dbReference type="SUPFAM" id="SSF50341">
    <property type="entry name" value="CheW-like"/>
    <property type="match status" value="1"/>
</dbReference>
<dbReference type="GO" id="GO:0006935">
    <property type="term" value="P:chemotaxis"/>
    <property type="evidence" value="ECO:0007669"/>
    <property type="project" value="InterPro"/>
</dbReference>
<dbReference type="EMBL" id="QJKC01000008">
    <property type="protein sequence ID" value="PXX48032.1"/>
    <property type="molecule type" value="Genomic_DNA"/>
</dbReference>
<dbReference type="PANTHER" id="PTHR22617:SF23">
    <property type="entry name" value="CHEMOTAXIS PROTEIN CHEW"/>
    <property type="match status" value="1"/>
</dbReference>
<keyword evidence="3" id="KW-1185">Reference proteome</keyword>